<evidence type="ECO:0000313" key="3">
    <source>
        <dbReference type="EMBL" id="KAI9258726.1"/>
    </source>
</evidence>
<feature type="region of interest" description="Disordered" evidence="1">
    <location>
        <begin position="79"/>
        <end position="110"/>
    </location>
</feature>
<reference evidence="3" key="1">
    <citation type="journal article" date="2022" name="IScience">
        <title>Evolution of zygomycete secretomes and the origins of terrestrial fungal ecologies.</title>
        <authorList>
            <person name="Chang Y."/>
            <person name="Wang Y."/>
            <person name="Mondo S."/>
            <person name="Ahrendt S."/>
            <person name="Andreopoulos W."/>
            <person name="Barry K."/>
            <person name="Beard J."/>
            <person name="Benny G.L."/>
            <person name="Blankenship S."/>
            <person name="Bonito G."/>
            <person name="Cuomo C."/>
            <person name="Desiro A."/>
            <person name="Gervers K.A."/>
            <person name="Hundley H."/>
            <person name="Kuo A."/>
            <person name="LaButti K."/>
            <person name="Lang B.F."/>
            <person name="Lipzen A."/>
            <person name="O'Donnell K."/>
            <person name="Pangilinan J."/>
            <person name="Reynolds N."/>
            <person name="Sandor L."/>
            <person name="Smith M.E."/>
            <person name="Tsang A."/>
            <person name="Grigoriev I.V."/>
            <person name="Stajich J.E."/>
            <person name="Spatafora J.W."/>
        </authorList>
    </citation>
    <scope>NUCLEOTIDE SEQUENCE</scope>
    <source>
        <strain evidence="3">RSA 2281</strain>
    </source>
</reference>
<dbReference type="AlphaFoldDB" id="A0AAD5PE33"/>
<gene>
    <name evidence="3" type="ORF">BDA99DRAFT_583096</name>
</gene>
<keyword evidence="4" id="KW-1185">Reference proteome</keyword>
<accession>A0AAD5PE33</accession>
<feature type="chain" id="PRO_5041940618" evidence="2">
    <location>
        <begin position="31"/>
        <end position="178"/>
    </location>
</feature>
<reference evidence="3" key="2">
    <citation type="submission" date="2023-02" db="EMBL/GenBank/DDBJ databases">
        <authorList>
            <consortium name="DOE Joint Genome Institute"/>
            <person name="Mondo S.J."/>
            <person name="Chang Y."/>
            <person name="Wang Y."/>
            <person name="Ahrendt S."/>
            <person name="Andreopoulos W."/>
            <person name="Barry K."/>
            <person name="Beard J."/>
            <person name="Benny G.L."/>
            <person name="Blankenship S."/>
            <person name="Bonito G."/>
            <person name="Cuomo C."/>
            <person name="Desiro A."/>
            <person name="Gervers K.A."/>
            <person name="Hundley H."/>
            <person name="Kuo A."/>
            <person name="LaButti K."/>
            <person name="Lang B.F."/>
            <person name="Lipzen A."/>
            <person name="O'Donnell K."/>
            <person name="Pangilinan J."/>
            <person name="Reynolds N."/>
            <person name="Sandor L."/>
            <person name="Smith M.W."/>
            <person name="Tsang A."/>
            <person name="Grigoriev I.V."/>
            <person name="Stajich J.E."/>
            <person name="Spatafora J.W."/>
        </authorList>
    </citation>
    <scope>NUCLEOTIDE SEQUENCE</scope>
    <source>
        <strain evidence="3">RSA 2281</strain>
    </source>
</reference>
<feature type="region of interest" description="Disordered" evidence="1">
    <location>
        <begin position="154"/>
        <end position="178"/>
    </location>
</feature>
<evidence type="ECO:0000256" key="1">
    <source>
        <dbReference type="SAM" id="MobiDB-lite"/>
    </source>
</evidence>
<comment type="caution">
    <text evidence="3">The sequence shown here is derived from an EMBL/GenBank/DDBJ whole genome shotgun (WGS) entry which is preliminary data.</text>
</comment>
<dbReference type="EMBL" id="JAIXMP010000018">
    <property type="protein sequence ID" value="KAI9258726.1"/>
    <property type="molecule type" value="Genomic_DNA"/>
</dbReference>
<organism evidence="3 4">
    <name type="scientific">Phascolomyces articulosus</name>
    <dbReference type="NCBI Taxonomy" id="60185"/>
    <lineage>
        <taxon>Eukaryota</taxon>
        <taxon>Fungi</taxon>
        <taxon>Fungi incertae sedis</taxon>
        <taxon>Mucoromycota</taxon>
        <taxon>Mucoromycotina</taxon>
        <taxon>Mucoromycetes</taxon>
        <taxon>Mucorales</taxon>
        <taxon>Lichtheimiaceae</taxon>
        <taxon>Phascolomyces</taxon>
    </lineage>
</organism>
<sequence>MIICNLRIPLFTHFIFSFILLSFYLSNDQSEEQYWDHIFTKFIKSGNERNWTVDALNTCFNAISAACSRFSSCESEIERNHRSGESDNDKGGQKWKTWKQKQGTTSTEDSAIDRIASSSQCMSDNAIMSVDMTNMTAFQHAYYKRMHKRIFKRMEREEEEEERENGERKYGHRRDGYG</sequence>
<name>A0AAD5PE33_9FUNG</name>
<protein>
    <submittedName>
        <fullName evidence="3">Uncharacterized protein</fullName>
    </submittedName>
</protein>
<feature type="compositionally biased region" description="Basic and acidic residues" evidence="1">
    <location>
        <begin position="165"/>
        <end position="178"/>
    </location>
</feature>
<dbReference type="Proteomes" id="UP001209540">
    <property type="component" value="Unassembled WGS sequence"/>
</dbReference>
<keyword evidence="2" id="KW-0732">Signal</keyword>
<proteinExistence type="predicted"/>
<feature type="signal peptide" evidence="2">
    <location>
        <begin position="1"/>
        <end position="30"/>
    </location>
</feature>
<evidence type="ECO:0000313" key="4">
    <source>
        <dbReference type="Proteomes" id="UP001209540"/>
    </source>
</evidence>
<feature type="compositionally biased region" description="Basic and acidic residues" evidence="1">
    <location>
        <begin position="79"/>
        <end position="92"/>
    </location>
</feature>
<evidence type="ECO:0000256" key="2">
    <source>
        <dbReference type="SAM" id="SignalP"/>
    </source>
</evidence>